<dbReference type="InterPro" id="IPR014717">
    <property type="entry name" value="Transl_elong_EF1B/ribsomal_bS6"/>
</dbReference>
<name>A0A6G7PWX8_9BACT</name>
<reference evidence="7 8" key="1">
    <citation type="submission" date="2020-02" db="EMBL/GenBank/DDBJ databases">
        <title>Genome analysis of Thermosulfuriphilus ammonigenes ST65T, an anaerobic thermophilic chemolithoautotrophic bacterium isolated from a deep-sea hydrothermal vent.</title>
        <authorList>
            <person name="Slobodkina G."/>
            <person name="Allioux M."/>
            <person name="Merkel A."/>
            <person name="Alain K."/>
            <person name="Jebbar M."/>
            <person name="Slobodkin A."/>
        </authorList>
    </citation>
    <scope>NUCLEOTIDE SEQUENCE [LARGE SCALE GENOMIC DNA]</scope>
    <source>
        <strain evidence="7 8">ST65</strain>
    </source>
</reference>
<dbReference type="GO" id="GO:0070181">
    <property type="term" value="F:small ribosomal subunit rRNA binding"/>
    <property type="evidence" value="ECO:0007669"/>
    <property type="project" value="TreeGrafter"/>
</dbReference>
<dbReference type="GO" id="GO:1990904">
    <property type="term" value="C:ribonucleoprotein complex"/>
    <property type="evidence" value="ECO:0007669"/>
    <property type="project" value="UniProtKB-KW"/>
</dbReference>
<evidence type="ECO:0000256" key="5">
    <source>
        <dbReference type="ARBA" id="ARBA00035294"/>
    </source>
</evidence>
<evidence type="ECO:0000256" key="3">
    <source>
        <dbReference type="ARBA" id="ARBA00023274"/>
    </source>
</evidence>
<dbReference type="AlphaFoldDB" id="A0A6G7PWX8"/>
<proteinExistence type="inferred from homology"/>
<dbReference type="InterPro" id="IPR035980">
    <property type="entry name" value="Ribosomal_bS6_sf"/>
</dbReference>
<evidence type="ECO:0000313" key="8">
    <source>
        <dbReference type="Proteomes" id="UP000502179"/>
    </source>
</evidence>
<dbReference type="InterPro" id="IPR000529">
    <property type="entry name" value="Ribosomal_bS6"/>
</dbReference>
<dbReference type="HAMAP" id="MF_00360">
    <property type="entry name" value="Ribosomal_bS6"/>
    <property type="match status" value="1"/>
</dbReference>
<dbReference type="EMBL" id="CP048877">
    <property type="protein sequence ID" value="QIJ72021.1"/>
    <property type="molecule type" value="Genomic_DNA"/>
</dbReference>
<sequence length="109" mass="12670">MSQLRRYESLFIIHPDHLEEKDQVFSRLKEIVEKAGGQVVKIEEWGLKKLAYPIQKKKQGFYVLAEFGGPPELPRSLESFMRIDERVIRFVIVKLDDHFVPETGQAEAA</sequence>
<keyword evidence="2 6" id="KW-0689">Ribosomal protein</keyword>
<evidence type="ECO:0000256" key="2">
    <source>
        <dbReference type="ARBA" id="ARBA00022980"/>
    </source>
</evidence>
<keyword evidence="6" id="KW-0699">rRNA-binding</keyword>
<dbReference type="SUPFAM" id="SSF54995">
    <property type="entry name" value="Ribosomal protein S6"/>
    <property type="match status" value="1"/>
</dbReference>
<keyword evidence="8" id="KW-1185">Reference proteome</keyword>
<dbReference type="Proteomes" id="UP000502179">
    <property type="component" value="Chromosome"/>
</dbReference>
<accession>A0A6G7PWX8</accession>
<dbReference type="KEGG" id="tav:G4V39_06965"/>
<protein>
    <recommendedName>
        <fullName evidence="5 6">Small ribosomal subunit protein bS6</fullName>
    </recommendedName>
</protein>
<organism evidence="7 8">
    <name type="scientific">Thermosulfuriphilus ammonigenes</name>
    <dbReference type="NCBI Taxonomy" id="1936021"/>
    <lineage>
        <taxon>Bacteria</taxon>
        <taxon>Pseudomonadati</taxon>
        <taxon>Thermodesulfobacteriota</taxon>
        <taxon>Thermodesulfobacteria</taxon>
        <taxon>Thermodesulfobacteriales</taxon>
        <taxon>Thermodesulfobacteriaceae</taxon>
        <taxon>Thermosulfuriphilus</taxon>
    </lineage>
</organism>
<gene>
    <name evidence="6 7" type="primary">rpsF</name>
    <name evidence="7" type="ORF">G4V39_06965</name>
</gene>
<dbReference type="GO" id="GO:0005737">
    <property type="term" value="C:cytoplasm"/>
    <property type="evidence" value="ECO:0007669"/>
    <property type="project" value="UniProtKB-ARBA"/>
</dbReference>
<dbReference type="GO" id="GO:0006412">
    <property type="term" value="P:translation"/>
    <property type="evidence" value="ECO:0007669"/>
    <property type="project" value="UniProtKB-UniRule"/>
</dbReference>
<dbReference type="NCBIfam" id="TIGR00166">
    <property type="entry name" value="S6"/>
    <property type="match status" value="1"/>
</dbReference>
<dbReference type="PANTHER" id="PTHR21011">
    <property type="entry name" value="MITOCHONDRIAL 28S RIBOSOMAL PROTEIN S6"/>
    <property type="match status" value="1"/>
</dbReference>
<evidence type="ECO:0000256" key="1">
    <source>
        <dbReference type="ARBA" id="ARBA00009512"/>
    </source>
</evidence>
<dbReference type="PANTHER" id="PTHR21011:SF1">
    <property type="entry name" value="SMALL RIBOSOMAL SUBUNIT PROTEIN BS6M"/>
    <property type="match status" value="1"/>
</dbReference>
<dbReference type="Gene3D" id="3.30.70.60">
    <property type="match status" value="1"/>
</dbReference>
<comment type="similarity">
    <text evidence="1 6">Belongs to the bacterial ribosomal protein bS6 family.</text>
</comment>
<dbReference type="CDD" id="cd00473">
    <property type="entry name" value="bS6"/>
    <property type="match status" value="1"/>
</dbReference>
<evidence type="ECO:0000256" key="4">
    <source>
        <dbReference type="ARBA" id="ARBA00035104"/>
    </source>
</evidence>
<dbReference type="GO" id="GO:0005840">
    <property type="term" value="C:ribosome"/>
    <property type="evidence" value="ECO:0007669"/>
    <property type="project" value="UniProtKB-KW"/>
</dbReference>
<comment type="function">
    <text evidence="4 6">Binds together with bS18 to 16S ribosomal RNA.</text>
</comment>
<dbReference type="RefSeq" id="WP_166032238.1">
    <property type="nucleotide sequence ID" value="NZ_CP048877.1"/>
</dbReference>
<evidence type="ECO:0000313" key="7">
    <source>
        <dbReference type="EMBL" id="QIJ72021.1"/>
    </source>
</evidence>
<dbReference type="Pfam" id="PF01250">
    <property type="entry name" value="Ribosomal_S6"/>
    <property type="match status" value="1"/>
</dbReference>
<evidence type="ECO:0000256" key="6">
    <source>
        <dbReference type="HAMAP-Rule" id="MF_00360"/>
    </source>
</evidence>
<keyword evidence="3 6" id="KW-0687">Ribonucleoprotein</keyword>
<dbReference type="InterPro" id="IPR020814">
    <property type="entry name" value="Ribosomal_S6_plastid/chlpt"/>
</dbReference>
<dbReference type="GO" id="GO:0003735">
    <property type="term" value="F:structural constituent of ribosome"/>
    <property type="evidence" value="ECO:0007669"/>
    <property type="project" value="InterPro"/>
</dbReference>
<keyword evidence="6" id="KW-0694">RNA-binding</keyword>